<dbReference type="InterPro" id="IPR036890">
    <property type="entry name" value="HATPase_C_sf"/>
</dbReference>
<keyword evidence="6" id="KW-0902">Two-component regulatory system</keyword>
<comment type="catalytic activity">
    <reaction evidence="1">
        <text>ATP + protein L-histidine = ADP + protein N-phospho-L-histidine.</text>
        <dbReference type="EC" id="2.7.13.3"/>
    </reaction>
</comment>
<dbReference type="Pfam" id="PF02518">
    <property type="entry name" value="HATPase_c"/>
    <property type="match status" value="1"/>
</dbReference>
<evidence type="ECO:0000256" key="5">
    <source>
        <dbReference type="ARBA" id="ARBA00022777"/>
    </source>
</evidence>
<comment type="caution">
    <text evidence="11">The sequence shown here is derived from an EMBL/GenBank/DDBJ whole genome shotgun (WGS) entry which is preliminary data.</text>
</comment>
<dbReference type="SMART" id="SM00387">
    <property type="entry name" value="HATPase_c"/>
    <property type="match status" value="1"/>
</dbReference>
<sequence length="657" mass="69419">MRRLADWMKSIGPGRLINISLAAGIVLSLVFVHAEFTRGLNSRRAEIRQAMDTQAIALDGTLAAISGRVERLREWTRRAIQAPPADTPQLNAFLDGAAQTGADEVPMLDHVGPAGANPLDGPVPAALLALPDRALARHEGLSRPDRAHWRAEAATAVALAQQLALDVRTQPGLGRGYFIATSGLVAVAPWRPADSAQGLMAGIFERKAYRLSTLAANPAGRVLWTETPASPPQGQASSGDMRDEGLAQPLPTVAAPIDDQGRFLGAVAFDLDPALLALPAADAAAGGAVLLLGSDDRLLSAAGTPPADLFQQGRPTPVGLAAVMGKTAATAEHAGYLITTRPLANAPWRLVHVAPRAALTWSLVMHTAGSMAGFSSVLLAVVLLFNMVVRRMVRSQERSAAAEREARAATEQALAELRAAHDELDFLNREKTRFFSLISHDLRGPFNVLLGMTKELADYGTRMAPADVADFAASVHQSAVTAHTLLDNLLNWSRVQMSGTPFSPSVMPLGEVVAAAIHDLGPTADAKGIRILDASGDRHILADRTMVLAILRNLLANAIKFSHPNQGVQVTSRALGDRLEIAVSDRGIGMDPEQLDQLYRREAQDSRPGTLGEVGTGLGLTLVRDLVARHGGVLALDSQPGVGTTVSFTVPLAAAPR</sequence>
<dbReference type="Gene3D" id="3.30.565.10">
    <property type="entry name" value="Histidine kinase-like ATPase, C-terminal domain"/>
    <property type="match status" value="1"/>
</dbReference>
<gene>
    <name evidence="11" type="ORF">FBZ89_10920</name>
</gene>
<protein>
    <recommendedName>
        <fullName evidence="2">histidine kinase</fullName>
        <ecNumber evidence="2">2.7.13.3</ecNumber>
    </recommendedName>
</protein>
<feature type="transmembrane region" description="Helical" evidence="9">
    <location>
        <begin position="363"/>
        <end position="389"/>
    </location>
</feature>
<evidence type="ECO:0000256" key="8">
    <source>
        <dbReference type="SAM" id="MobiDB-lite"/>
    </source>
</evidence>
<dbReference type="InterPro" id="IPR036097">
    <property type="entry name" value="HisK_dim/P_sf"/>
</dbReference>
<dbReference type="SUPFAM" id="SSF55874">
    <property type="entry name" value="ATPase domain of HSP90 chaperone/DNA topoisomerase II/histidine kinase"/>
    <property type="match status" value="1"/>
</dbReference>
<dbReference type="PROSITE" id="PS50109">
    <property type="entry name" value="HIS_KIN"/>
    <property type="match status" value="1"/>
</dbReference>
<evidence type="ECO:0000259" key="10">
    <source>
        <dbReference type="PROSITE" id="PS50109"/>
    </source>
</evidence>
<dbReference type="EC" id="2.7.13.3" evidence="2"/>
<keyword evidence="9" id="KW-1133">Transmembrane helix</keyword>
<dbReference type="InterPro" id="IPR003661">
    <property type="entry name" value="HisK_dim/P_dom"/>
</dbReference>
<feature type="coiled-coil region" evidence="7">
    <location>
        <begin position="392"/>
        <end position="430"/>
    </location>
</feature>
<dbReference type="CDD" id="cd00075">
    <property type="entry name" value="HATPase"/>
    <property type="match status" value="1"/>
</dbReference>
<evidence type="ECO:0000256" key="7">
    <source>
        <dbReference type="SAM" id="Coils"/>
    </source>
</evidence>
<dbReference type="InterPro" id="IPR050736">
    <property type="entry name" value="Sensor_HK_Regulatory"/>
</dbReference>
<keyword evidence="4" id="KW-0808">Transferase</keyword>
<dbReference type="SUPFAM" id="SSF47384">
    <property type="entry name" value="Homodimeric domain of signal transducing histidine kinase"/>
    <property type="match status" value="1"/>
</dbReference>
<dbReference type="CDD" id="cd00082">
    <property type="entry name" value="HisKA"/>
    <property type="match status" value="1"/>
</dbReference>
<evidence type="ECO:0000313" key="11">
    <source>
        <dbReference type="EMBL" id="TWB18641.1"/>
    </source>
</evidence>
<dbReference type="Proteomes" id="UP000319859">
    <property type="component" value="Unassembled WGS sequence"/>
</dbReference>
<keyword evidence="9" id="KW-0472">Membrane</keyword>
<dbReference type="AlphaFoldDB" id="A0A560FAK6"/>
<dbReference type="GO" id="GO:0000155">
    <property type="term" value="F:phosphorelay sensor kinase activity"/>
    <property type="evidence" value="ECO:0007669"/>
    <property type="project" value="InterPro"/>
</dbReference>
<keyword evidence="5 11" id="KW-0418">Kinase</keyword>
<dbReference type="InterPro" id="IPR004358">
    <property type="entry name" value="Sig_transdc_His_kin-like_C"/>
</dbReference>
<keyword evidence="7" id="KW-0175">Coiled coil</keyword>
<evidence type="ECO:0000256" key="9">
    <source>
        <dbReference type="SAM" id="Phobius"/>
    </source>
</evidence>
<evidence type="ECO:0000256" key="3">
    <source>
        <dbReference type="ARBA" id="ARBA00022553"/>
    </source>
</evidence>
<dbReference type="PRINTS" id="PR00344">
    <property type="entry name" value="BCTRLSENSOR"/>
</dbReference>
<proteinExistence type="predicted"/>
<name>A0A560FAK6_9PROT</name>
<dbReference type="Pfam" id="PF00512">
    <property type="entry name" value="HisKA"/>
    <property type="match status" value="1"/>
</dbReference>
<dbReference type="PANTHER" id="PTHR43711">
    <property type="entry name" value="TWO-COMPONENT HISTIDINE KINASE"/>
    <property type="match status" value="1"/>
</dbReference>
<evidence type="ECO:0000256" key="6">
    <source>
        <dbReference type="ARBA" id="ARBA00023012"/>
    </source>
</evidence>
<dbReference type="EMBL" id="VITN01000009">
    <property type="protein sequence ID" value="TWB18641.1"/>
    <property type="molecule type" value="Genomic_DNA"/>
</dbReference>
<evidence type="ECO:0000256" key="1">
    <source>
        <dbReference type="ARBA" id="ARBA00000085"/>
    </source>
</evidence>
<dbReference type="InterPro" id="IPR003594">
    <property type="entry name" value="HATPase_dom"/>
</dbReference>
<accession>A0A560FAK6</accession>
<keyword evidence="3" id="KW-0597">Phosphoprotein</keyword>
<dbReference type="Gene3D" id="1.10.287.130">
    <property type="match status" value="1"/>
</dbReference>
<evidence type="ECO:0000256" key="4">
    <source>
        <dbReference type="ARBA" id="ARBA00022679"/>
    </source>
</evidence>
<dbReference type="RefSeq" id="WP_186457386.1">
    <property type="nucleotide sequence ID" value="NZ_VITN01000009.1"/>
</dbReference>
<dbReference type="SMART" id="SM00388">
    <property type="entry name" value="HisKA"/>
    <property type="match status" value="1"/>
</dbReference>
<reference evidence="11 12" key="1">
    <citation type="submission" date="2019-06" db="EMBL/GenBank/DDBJ databases">
        <title>Genomic Encyclopedia of Type Strains, Phase IV (KMG-V): Genome sequencing to study the core and pangenomes of soil and plant-associated prokaryotes.</title>
        <authorList>
            <person name="Whitman W."/>
        </authorList>
    </citation>
    <scope>NUCLEOTIDE SEQUENCE [LARGE SCALE GENOMIC DNA]</scope>
    <source>
        <strain evidence="11 12">BR 11880</strain>
    </source>
</reference>
<feature type="region of interest" description="Disordered" evidence="8">
    <location>
        <begin position="224"/>
        <end position="245"/>
    </location>
</feature>
<evidence type="ECO:0000256" key="2">
    <source>
        <dbReference type="ARBA" id="ARBA00012438"/>
    </source>
</evidence>
<evidence type="ECO:0000313" key="12">
    <source>
        <dbReference type="Proteomes" id="UP000319859"/>
    </source>
</evidence>
<organism evidence="11 12">
    <name type="scientific">Nitrospirillum amazonense</name>
    <dbReference type="NCBI Taxonomy" id="28077"/>
    <lineage>
        <taxon>Bacteria</taxon>
        <taxon>Pseudomonadati</taxon>
        <taxon>Pseudomonadota</taxon>
        <taxon>Alphaproteobacteria</taxon>
        <taxon>Rhodospirillales</taxon>
        <taxon>Azospirillaceae</taxon>
        <taxon>Nitrospirillum</taxon>
    </lineage>
</organism>
<keyword evidence="9" id="KW-0812">Transmembrane</keyword>
<dbReference type="PANTHER" id="PTHR43711:SF26">
    <property type="entry name" value="SENSOR HISTIDINE KINASE RCSC"/>
    <property type="match status" value="1"/>
</dbReference>
<dbReference type="InterPro" id="IPR005467">
    <property type="entry name" value="His_kinase_dom"/>
</dbReference>
<feature type="domain" description="Histidine kinase" evidence="10">
    <location>
        <begin position="437"/>
        <end position="654"/>
    </location>
</feature>